<comment type="caution">
    <text evidence="1">The sequence shown here is derived from an EMBL/GenBank/DDBJ whole genome shotgun (WGS) entry which is preliminary data.</text>
</comment>
<dbReference type="GO" id="GO:0004089">
    <property type="term" value="F:carbonate dehydratase activity"/>
    <property type="evidence" value="ECO:0007669"/>
    <property type="project" value="InterPro"/>
</dbReference>
<protein>
    <recommendedName>
        <fullName evidence="3">Carbonic anhydrase</fullName>
    </recommendedName>
</protein>
<dbReference type="Pfam" id="PF20393">
    <property type="entry name" value="Pro_CA_2"/>
    <property type="match status" value="1"/>
</dbReference>
<evidence type="ECO:0000313" key="2">
    <source>
        <dbReference type="Proteomes" id="UP000178222"/>
    </source>
</evidence>
<evidence type="ECO:0008006" key="3">
    <source>
        <dbReference type="Google" id="ProtNLM"/>
    </source>
</evidence>
<dbReference type="EMBL" id="MHUL01000033">
    <property type="protein sequence ID" value="OHA76480.1"/>
    <property type="molecule type" value="Genomic_DNA"/>
</dbReference>
<organism evidence="1 2">
    <name type="scientific">Candidatus Wildermuthbacteria bacterium RIFCSPLOWO2_02_FULL_47_9c</name>
    <dbReference type="NCBI Taxonomy" id="1802466"/>
    <lineage>
        <taxon>Bacteria</taxon>
        <taxon>Candidatus Wildermuthiibacteriota</taxon>
    </lineage>
</organism>
<dbReference type="InterPro" id="IPR036874">
    <property type="entry name" value="Carbonic_anhydrase_sf"/>
</dbReference>
<dbReference type="Gene3D" id="3.40.1050.10">
    <property type="entry name" value="Carbonic anhydrase"/>
    <property type="match status" value="1"/>
</dbReference>
<sequence>MEQQHSCEAVAVHCIDFRLQKAISKFLGKRFPGGYDRIAVAGGVKDLVANGENSLVFKNLKISSDLHQPKTIVLIQHGDCGAYGGSVEFADFAAEEALQKEQLKSAERLSKAQFPSVAVEKFLIRLSGELIPVI</sequence>
<evidence type="ECO:0000313" key="1">
    <source>
        <dbReference type="EMBL" id="OHA76480.1"/>
    </source>
</evidence>
<reference evidence="1 2" key="1">
    <citation type="journal article" date="2016" name="Nat. Commun.">
        <title>Thousands of microbial genomes shed light on interconnected biogeochemical processes in an aquifer system.</title>
        <authorList>
            <person name="Anantharaman K."/>
            <person name="Brown C.T."/>
            <person name="Hug L.A."/>
            <person name="Sharon I."/>
            <person name="Castelle C.J."/>
            <person name="Probst A.J."/>
            <person name="Thomas B.C."/>
            <person name="Singh A."/>
            <person name="Wilkins M.J."/>
            <person name="Karaoz U."/>
            <person name="Brodie E.L."/>
            <person name="Williams K.H."/>
            <person name="Hubbard S.S."/>
            <person name="Banfield J.F."/>
        </authorList>
    </citation>
    <scope>NUCLEOTIDE SEQUENCE [LARGE SCALE GENOMIC DNA]</scope>
</reference>
<name>A0A1G2RUF1_9BACT</name>
<dbReference type="GO" id="GO:0008270">
    <property type="term" value="F:zinc ion binding"/>
    <property type="evidence" value="ECO:0007669"/>
    <property type="project" value="InterPro"/>
</dbReference>
<dbReference type="AlphaFoldDB" id="A0A1G2RUF1"/>
<proteinExistence type="predicted"/>
<dbReference type="Proteomes" id="UP000178222">
    <property type="component" value="Unassembled WGS sequence"/>
</dbReference>
<accession>A0A1G2RUF1</accession>
<dbReference type="InterPro" id="IPR046871">
    <property type="entry name" value="Pro_CA_2"/>
</dbReference>
<gene>
    <name evidence="1" type="ORF">A3J30_00395</name>
</gene>
<dbReference type="SUPFAM" id="SSF53056">
    <property type="entry name" value="beta-carbonic anhydrase, cab"/>
    <property type="match status" value="1"/>
</dbReference>